<evidence type="ECO:0000313" key="2">
    <source>
        <dbReference type="Proteomes" id="UP000887013"/>
    </source>
</evidence>
<sequence length="131" mass="15342">MPLTRFSELYLEAEDDKIPKCNKYKEIGVYVSILLLIVPGKLTSNLVRLPQKYVPLFFLSVFPTKALLPMEASAFLFRHPLQRINSTRLTSTKRKNIHPRRRISISEITYFGKMRREKLTKTIDKDRKKCG</sequence>
<organism evidence="1 2">
    <name type="scientific">Nephila pilipes</name>
    <name type="common">Giant wood spider</name>
    <name type="synonym">Nephila maculata</name>
    <dbReference type="NCBI Taxonomy" id="299642"/>
    <lineage>
        <taxon>Eukaryota</taxon>
        <taxon>Metazoa</taxon>
        <taxon>Ecdysozoa</taxon>
        <taxon>Arthropoda</taxon>
        <taxon>Chelicerata</taxon>
        <taxon>Arachnida</taxon>
        <taxon>Araneae</taxon>
        <taxon>Araneomorphae</taxon>
        <taxon>Entelegynae</taxon>
        <taxon>Araneoidea</taxon>
        <taxon>Nephilidae</taxon>
        <taxon>Nephila</taxon>
    </lineage>
</organism>
<protein>
    <submittedName>
        <fullName evidence="1">Uncharacterized protein</fullName>
    </submittedName>
</protein>
<dbReference type="Proteomes" id="UP000887013">
    <property type="component" value="Unassembled WGS sequence"/>
</dbReference>
<dbReference type="EMBL" id="BMAW01078800">
    <property type="protein sequence ID" value="GFU12489.1"/>
    <property type="molecule type" value="Genomic_DNA"/>
</dbReference>
<gene>
    <name evidence="1" type="ORF">NPIL_455001</name>
</gene>
<proteinExistence type="predicted"/>
<evidence type="ECO:0000313" key="1">
    <source>
        <dbReference type="EMBL" id="GFU12489.1"/>
    </source>
</evidence>
<accession>A0A8X6Q916</accession>
<keyword evidence="2" id="KW-1185">Reference proteome</keyword>
<comment type="caution">
    <text evidence="1">The sequence shown here is derived from an EMBL/GenBank/DDBJ whole genome shotgun (WGS) entry which is preliminary data.</text>
</comment>
<dbReference type="AlphaFoldDB" id="A0A8X6Q916"/>
<name>A0A8X6Q916_NEPPI</name>
<reference evidence="1" key="1">
    <citation type="submission" date="2020-08" db="EMBL/GenBank/DDBJ databases">
        <title>Multicomponent nature underlies the extraordinary mechanical properties of spider dragline silk.</title>
        <authorList>
            <person name="Kono N."/>
            <person name="Nakamura H."/>
            <person name="Mori M."/>
            <person name="Yoshida Y."/>
            <person name="Ohtoshi R."/>
            <person name="Malay A.D."/>
            <person name="Moran D.A.P."/>
            <person name="Tomita M."/>
            <person name="Numata K."/>
            <person name="Arakawa K."/>
        </authorList>
    </citation>
    <scope>NUCLEOTIDE SEQUENCE</scope>
</reference>